<comment type="caution">
    <text evidence="12">The sequence shown here is derived from an EMBL/GenBank/DDBJ whole genome shotgun (WGS) entry which is preliminary data.</text>
</comment>
<evidence type="ECO:0000259" key="11">
    <source>
        <dbReference type="Pfam" id="PF00999"/>
    </source>
</evidence>
<dbReference type="GO" id="GO:0015297">
    <property type="term" value="F:antiporter activity"/>
    <property type="evidence" value="ECO:0007669"/>
    <property type="project" value="InterPro"/>
</dbReference>
<dbReference type="InterPro" id="IPR006153">
    <property type="entry name" value="Cation/H_exchanger_TM"/>
</dbReference>
<dbReference type="InterPro" id="IPR038770">
    <property type="entry name" value="Na+/solute_symporter_sf"/>
</dbReference>
<dbReference type="GO" id="GO:0016020">
    <property type="term" value="C:membrane"/>
    <property type="evidence" value="ECO:0007669"/>
    <property type="project" value="UniProtKB-SubCell"/>
</dbReference>
<evidence type="ECO:0000256" key="3">
    <source>
        <dbReference type="ARBA" id="ARBA00022538"/>
    </source>
</evidence>
<comment type="subcellular location">
    <subcellularLocation>
        <location evidence="1">Membrane</location>
        <topology evidence="1">Multi-pass membrane protein</topology>
    </subcellularLocation>
</comment>
<proteinExistence type="inferred from homology"/>
<dbReference type="PANTHER" id="PTHR32468">
    <property type="entry name" value="CATION/H + ANTIPORTER"/>
    <property type="match status" value="1"/>
</dbReference>
<evidence type="ECO:0000313" key="13">
    <source>
        <dbReference type="Proteomes" id="UP000631114"/>
    </source>
</evidence>
<evidence type="ECO:0000256" key="4">
    <source>
        <dbReference type="ARBA" id="ARBA00022692"/>
    </source>
</evidence>
<dbReference type="Proteomes" id="UP000631114">
    <property type="component" value="Unassembled WGS sequence"/>
</dbReference>
<dbReference type="PANTHER" id="PTHR32468:SF26">
    <property type="entry name" value="CATION_H(+) ANTIPORTER 15"/>
    <property type="match status" value="1"/>
</dbReference>
<evidence type="ECO:0000256" key="9">
    <source>
        <dbReference type="ARBA" id="ARBA00038341"/>
    </source>
</evidence>
<accession>A0A835HBU0</accession>
<keyword evidence="13" id="KW-1185">Reference proteome</keyword>
<keyword evidence="3" id="KW-0633">Potassium transport</keyword>
<keyword evidence="2" id="KW-0813">Transport</keyword>
<feature type="transmembrane region" description="Helical" evidence="10">
    <location>
        <begin position="129"/>
        <end position="148"/>
    </location>
</feature>
<evidence type="ECO:0000313" key="12">
    <source>
        <dbReference type="EMBL" id="KAF9597485.1"/>
    </source>
</evidence>
<feature type="domain" description="Cation/H+ exchanger transmembrane" evidence="11">
    <location>
        <begin position="41"/>
        <end position="161"/>
    </location>
</feature>
<comment type="similarity">
    <text evidence="9">Belongs to the monovalent cation:proton antiporter 2 (CPA2) transporter (TC 2.A.37) family. CHX (TC 2.A.37.4) subfamily.</text>
</comment>
<dbReference type="OrthoDB" id="2687058at2759"/>
<feature type="transmembrane region" description="Helical" evidence="10">
    <location>
        <begin position="87"/>
        <end position="109"/>
    </location>
</feature>
<dbReference type="GO" id="GO:0006885">
    <property type="term" value="P:regulation of pH"/>
    <property type="evidence" value="ECO:0007669"/>
    <property type="project" value="TreeGrafter"/>
</dbReference>
<evidence type="ECO:0000256" key="5">
    <source>
        <dbReference type="ARBA" id="ARBA00022958"/>
    </source>
</evidence>
<dbReference type="EMBL" id="JADFTS010000007">
    <property type="protein sequence ID" value="KAF9597485.1"/>
    <property type="molecule type" value="Genomic_DNA"/>
</dbReference>
<keyword evidence="7" id="KW-0406">Ion transport</keyword>
<gene>
    <name evidence="12" type="ORF">IFM89_018931</name>
</gene>
<keyword evidence="4 10" id="KW-0812">Transmembrane</keyword>
<evidence type="ECO:0000256" key="7">
    <source>
        <dbReference type="ARBA" id="ARBA00023065"/>
    </source>
</evidence>
<evidence type="ECO:0000256" key="2">
    <source>
        <dbReference type="ARBA" id="ARBA00022448"/>
    </source>
</evidence>
<dbReference type="Pfam" id="PF00999">
    <property type="entry name" value="Na_H_Exchanger"/>
    <property type="match status" value="1"/>
</dbReference>
<evidence type="ECO:0000256" key="6">
    <source>
        <dbReference type="ARBA" id="ARBA00022989"/>
    </source>
</evidence>
<sequence length="248" mass="27104">MVLEKMANLGLQYFMFLVEVELELAVIKRTGKKVVVIAHCVLAQILAELKLLNTVLGRVAMASALVNDMCAWIILSISIALDEKDTLTMATFSVLGLGVSFVLLCIFVIRPAINWVIKRTPEGENFNEVYVSLILTGVMICGFTTNVIDTHSIFEDFVSGLLLPVFFAISGLRTDIGTIHQKGNHAGIMPCAAQVGVTLLAFYYQMSFHEGIALGLLMNTKGPIEIIILNVGRDQKCIVNGMRTHSGT</sequence>
<name>A0A835HBU0_9MAGN</name>
<dbReference type="AlphaFoldDB" id="A0A835HBU0"/>
<dbReference type="GO" id="GO:1902600">
    <property type="term" value="P:proton transmembrane transport"/>
    <property type="evidence" value="ECO:0007669"/>
    <property type="project" value="InterPro"/>
</dbReference>
<feature type="transmembrane region" description="Helical" evidence="10">
    <location>
        <begin position="59"/>
        <end position="81"/>
    </location>
</feature>
<organism evidence="12 13">
    <name type="scientific">Coptis chinensis</name>
    <dbReference type="NCBI Taxonomy" id="261450"/>
    <lineage>
        <taxon>Eukaryota</taxon>
        <taxon>Viridiplantae</taxon>
        <taxon>Streptophyta</taxon>
        <taxon>Embryophyta</taxon>
        <taxon>Tracheophyta</taxon>
        <taxon>Spermatophyta</taxon>
        <taxon>Magnoliopsida</taxon>
        <taxon>Ranunculales</taxon>
        <taxon>Ranunculaceae</taxon>
        <taxon>Coptidoideae</taxon>
        <taxon>Coptis</taxon>
    </lineage>
</organism>
<dbReference type="Gene3D" id="1.20.1530.20">
    <property type="match status" value="1"/>
</dbReference>
<dbReference type="InterPro" id="IPR050794">
    <property type="entry name" value="CPA2_transporter"/>
</dbReference>
<keyword evidence="5" id="KW-0630">Potassium</keyword>
<reference evidence="12 13" key="1">
    <citation type="submission" date="2020-10" db="EMBL/GenBank/DDBJ databases">
        <title>The Coptis chinensis genome and diversification of protoberbering-type alkaloids.</title>
        <authorList>
            <person name="Wang B."/>
            <person name="Shu S."/>
            <person name="Song C."/>
            <person name="Liu Y."/>
        </authorList>
    </citation>
    <scope>NUCLEOTIDE SEQUENCE [LARGE SCALE GENOMIC DNA]</scope>
    <source>
        <strain evidence="12">HL-2020</strain>
        <tissue evidence="12">Leaf</tissue>
    </source>
</reference>
<evidence type="ECO:0000256" key="1">
    <source>
        <dbReference type="ARBA" id="ARBA00004141"/>
    </source>
</evidence>
<keyword evidence="6 10" id="KW-1133">Transmembrane helix</keyword>
<dbReference type="GO" id="GO:0006813">
    <property type="term" value="P:potassium ion transport"/>
    <property type="evidence" value="ECO:0007669"/>
    <property type="project" value="UniProtKB-KW"/>
</dbReference>
<dbReference type="GO" id="GO:0012505">
    <property type="term" value="C:endomembrane system"/>
    <property type="evidence" value="ECO:0007669"/>
    <property type="project" value="TreeGrafter"/>
</dbReference>
<evidence type="ECO:0000256" key="8">
    <source>
        <dbReference type="ARBA" id="ARBA00023136"/>
    </source>
</evidence>
<feature type="transmembrane region" description="Helical" evidence="10">
    <location>
        <begin position="154"/>
        <end position="172"/>
    </location>
</feature>
<evidence type="ECO:0000256" key="10">
    <source>
        <dbReference type="SAM" id="Phobius"/>
    </source>
</evidence>
<keyword evidence="8 10" id="KW-0472">Membrane</keyword>
<protein>
    <recommendedName>
        <fullName evidence="11">Cation/H+ exchanger transmembrane domain-containing protein</fullName>
    </recommendedName>
</protein>